<proteinExistence type="predicted"/>
<sequence>MHISLLPIDILLDIFATIYDPIRRKNSLATIAALARTCKEFKEPALDSLWKEIYGFKPLILCLPEGIRGITPQGQLTLKRPLFYEEWKIFNSYACRIRSLLIYGRHLDEIEGQVMKALVSVPSPTLLPNLHTLQWWDERDSFLPLLQALLAPTIRSLILFRPPRTGIPGPSFAKSAFLVSLAARCPHIQEFICPYSHDSDEHSDSVSESVCRWSKLVRIETGVLSTRALAHLASLPSLKSLNFMSCNFIDSTQHNSIPTFTSKLDKVSITASSIPILSLRNVHFVSCQSMVFCLNHLGSVLSNPLDIPDLIVSLSERFPSDIEKLVVEITGLGSLSTGHLADLRFVLNSNAVTSLLSFNCLRTVDLSCFCASAIDDVAVKMMAQSWPQLEQFYLGSRARWPTPPSLTFTGLVHLIRHCQHLHDIAIPFRASLIDNNSEPFSKTIPNAKITHIYVVNCPIDAAIVTAVACQLHTLLPNLTSMRHHFPWHSWYNAHPLQGLERSVEWGRVEELLGVVVKCTEMREKQVQVLQECSLPA</sequence>
<dbReference type="STRING" id="1314800.A0A1B7MMN5"/>
<evidence type="ECO:0000313" key="3">
    <source>
        <dbReference type="Proteomes" id="UP000092154"/>
    </source>
</evidence>
<dbReference type="EMBL" id="KV448691">
    <property type="protein sequence ID" value="OAX33883.1"/>
    <property type="molecule type" value="Genomic_DNA"/>
</dbReference>
<organism evidence="2 3">
    <name type="scientific">Rhizopogon vinicolor AM-OR11-026</name>
    <dbReference type="NCBI Taxonomy" id="1314800"/>
    <lineage>
        <taxon>Eukaryota</taxon>
        <taxon>Fungi</taxon>
        <taxon>Dikarya</taxon>
        <taxon>Basidiomycota</taxon>
        <taxon>Agaricomycotina</taxon>
        <taxon>Agaricomycetes</taxon>
        <taxon>Agaricomycetidae</taxon>
        <taxon>Boletales</taxon>
        <taxon>Suillineae</taxon>
        <taxon>Rhizopogonaceae</taxon>
        <taxon>Rhizopogon</taxon>
    </lineage>
</organism>
<dbReference type="InterPro" id="IPR001810">
    <property type="entry name" value="F-box_dom"/>
</dbReference>
<accession>A0A1B7MMN5</accession>
<evidence type="ECO:0000259" key="1">
    <source>
        <dbReference type="Pfam" id="PF12937"/>
    </source>
</evidence>
<dbReference type="OrthoDB" id="2673829at2759"/>
<dbReference type="InterPro" id="IPR032675">
    <property type="entry name" value="LRR_dom_sf"/>
</dbReference>
<feature type="domain" description="F-box" evidence="1">
    <location>
        <begin position="3"/>
        <end position="54"/>
    </location>
</feature>
<dbReference type="Pfam" id="PF12937">
    <property type="entry name" value="F-box-like"/>
    <property type="match status" value="1"/>
</dbReference>
<name>A0A1B7MMN5_9AGAM</name>
<gene>
    <name evidence="2" type="ORF">K503DRAFT_775124</name>
</gene>
<dbReference type="Gene3D" id="3.80.10.10">
    <property type="entry name" value="Ribonuclease Inhibitor"/>
    <property type="match status" value="1"/>
</dbReference>
<evidence type="ECO:0000313" key="2">
    <source>
        <dbReference type="EMBL" id="OAX33883.1"/>
    </source>
</evidence>
<protein>
    <recommendedName>
        <fullName evidence="1">F-box domain-containing protein</fullName>
    </recommendedName>
</protein>
<dbReference type="InParanoid" id="A0A1B7MMN5"/>
<reference evidence="2 3" key="1">
    <citation type="submission" date="2016-06" db="EMBL/GenBank/DDBJ databases">
        <title>Comparative genomics of the ectomycorrhizal sister species Rhizopogon vinicolor and Rhizopogon vesiculosus (Basidiomycota: Boletales) reveals a divergence of the mating type B locus.</title>
        <authorList>
            <consortium name="DOE Joint Genome Institute"/>
            <person name="Mujic A.B."/>
            <person name="Kuo A."/>
            <person name="Tritt A."/>
            <person name="Lipzen A."/>
            <person name="Chen C."/>
            <person name="Johnson J."/>
            <person name="Sharma A."/>
            <person name="Barry K."/>
            <person name="Grigoriev I.V."/>
            <person name="Spatafora J.W."/>
        </authorList>
    </citation>
    <scope>NUCLEOTIDE SEQUENCE [LARGE SCALE GENOMIC DNA]</scope>
    <source>
        <strain evidence="2 3">AM-OR11-026</strain>
    </source>
</reference>
<dbReference type="SUPFAM" id="SSF52047">
    <property type="entry name" value="RNI-like"/>
    <property type="match status" value="1"/>
</dbReference>
<dbReference type="AlphaFoldDB" id="A0A1B7MMN5"/>
<dbReference type="Proteomes" id="UP000092154">
    <property type="component" value="Unassembled WGS sequence"/>
</dbReference>
<keyword evidence="3" id="KW-1185">Reference proteome</keyword>